<protein>
    <submittedName>
        <fullName evidence="1">Uncharacterized protein</fullName>
    </submittedName>
</protein>
<dbReference type="EMBL" id="PGVG01000002">
    <property type="protein sequence ID" value="PJG56428.1"/>
    <property type="molecule type" value="Genomic_DNA"/>
</dbReference>
<reference evidence="1 2" key="1">
    <citation type="submission" date="2017-11" db="EMBL/GenBank/DDBJ databases">
        <title>Bradyrhizobium forestalis sp. nov., an efficient nitrogen-fixing bacterium isolated from nodules of forest legume species in the Amazon.</title>
        <authorList>
            <person name="Costa E.M."/>
            <person name="Guimaraes A."/>
            <person name="Carvalho T.S."/>
            <person name="Rodrigues T.L."/>
            <person name="Ribeiro P.R.A."/>
            <person name="Lebbe L."/>
            <person name="Willems A."/>
            <person name="Moreira F.M.S."/>
        </authorList>
    </citation>
    <scope>NUCLEOTIDE SEQUENCE [LARGE SCALE GENOMIC DNA]</scope>
    <source>
        <strain evidence="1 2">INPA54B</strain>
    </source>
</reference>
<evidence type="ECO:0000313" key="1">
    <source>
        <dbReference type="EMBL" id="PJG56428.1"/>
    </source>
</evidence>
<dbReference type="AlphaFoldDB" id="A0A2M8RF30"/>
<sequence>MAMPNTATTIRTNRSVRSLCRGAPCGFPQAGQTEGPIGISFSQNSRIIGASMTHLAVRASVAPNSCAARLPAR</sequence>
<gene>
    <name evidence="1" type="ORF">CVM73_02335</name>
</gene>
<evidence type="ECO:0000313" key="2">
    <source>
        <dbReference type="Proteomes" id="UP000231194"/>
    </source>
</evidence>
<keyword evidence="2" id="KW-1185">Reference proteome</keyword>
<organism evidence="1 2">
    <name type="scientific">Bradyrhizobium forestalis</name>
    <dbReference type="NCBI Taxonomy" id="1419263"/>
    <lineage>
        <taxon>Bacteria</taxon>
        <taxon>Pseudomonadati</taxon>
        <taxon>Pseudomonadota</taxon>
        <taxon>Alphaproteobacteria</taxon>
        <taxon>Hyphomicrobiales</taxon>
        <taxon>Nitrobacteraceae</taxon>
        <taxon>Bradyrhizobium</taxon>
    </lineage>
</organism>
<dbReference type="Proteomes" id="UP000231194">
    <property type="component" value="Unassembled WGS sequence"/>
</dbReference>
<accession>A0A2M8RF30</accession>
<proteinExistence type="predicted"/>
<comment type="caution">
    <text evidence="1">The sequence shown here is derived from an EMBL/GenBank/DDBJ whole genome shotgun (WGS) entry which is preliminary data.</text>
</comment>
<name>A0A2M8RF30_9BRAD</name>